<proteinExistence type="predicted"/>
<name>A0A6H3F9S2_9BACT</name>
<comment type="caution">
    <text evidence="3">The sequence shown here is derived from an EMBL/GenBank/DDBJ whole genome shotgun (WGS) entry which is preliminary data.</text>
</comment>
<sequence>MALVSLLLAAPLPVRAQVTLLVPSEPSVEAPPLKAGKAEVDKGEAGKVEAAKNEAKAEVAPREDKKGKEQKGTPPENMPAGVPASPAAANATKPAAAAATEAAPQPDIGAEVDVLITMLRPFRYEGLVMDMPQLFAVLRYDDATPLKEGVLQPERRDLLGDVEEIRYLDQKAWGANVALNKPGLYQFLIEARPWWDAARQRFAQHYVKTILPVYGVERGWDAPAGLRFEIVPRTRPFGLMAPTLFSGQALLEGKPLPKALVRMHRINVEKTPVPTPWHEELATRADSQGNFAFVLAQPGWWCCQAEAEGAPLKGPDGQPKPLEMGALLWLYVDAPAAPPRRR</sequence>
<reference evidence="3 4" key="1">
    <citation type="submission" date="2018-12" db="EMBL/GenBank/DDBJ databases">
        <title>First genome draft of Desulfovibrio legallis sp. nov.</title>
        <authorList>
            <person name="Ben Dhia O."/>
            <person name="Najjari A."/>
            <person name="Ferjani R."/>
            <person name="Fhoula I."/>
            <person name="Fardeau M.-L."/>
            <person name="Boudabbous A."/>
            <person name="Ouzari H.I."/>
        </authorList>
    </citation>
    <scope>NUCLEOTIDE SEQUENCE [LARGE SCALE GENOMIC DNA]</scope>
    <source>
        <strain evidence="3 4">H1T</strain>
    </source>
</reference>
<feature type="compositionally biased region" description="Basic and acidic residues" evidence="1">
    <location>
        <begin position="36"/>
        <end position="71"/>
    </location>
</feature>
<evidence type="ECO:0000256" key="1">
    <source>
        <dbReference type="SAM" id="MobiDB-lite"/>
    </source>
</evidence>
<feature type="signal peptide" evidence="2">
    <location>
        <begin position="1"/>
        <end position="16"/>
    </location>
</feature>
<dbReference type="Pfam" id="PF10670">
    <property type="entry name" value="DUF4198"/>
    <property type="match status" value="1"/>
</dbReference>
<gene>
    <name evidence="3" type="ORF">EB812_08220</name>
</gene>
<keyword evidence="4" id="KW-1185">Reference proteome</keyword>
<keyword evidence="2" id="KW-0732">Signal</keyword>
<dbReference type="Proteomes" id="UP000292919">
    <property type="component" value="Unassembled WGS sequence"/>
</dbReference>
<evidence type="ECO:0000313" key="3">
    <source>
        <dbReference type="EMBL" id="TBH79317.1"/>
    </source>
</evidence>
<organism evidence="3 4">
    <name type="scientific">Desulfovibrio legallii</name>
    <dbReference type="NCBI Taxonomy" id="571438"/>
    <lineage>
        <taxon>Bacteria</taxon>
        <taxon>Pseudomonadati</taxon>
        <taxon>Thermodesulfobacteriota</taxon>
        <taxon>Desulfovibrionia</taxon>
        <taxon>Desulfovibrionales</taxon>
        <taxon>Desulfovibrionaceae</taxon>
        <taxon>Desulfovibrio</taxon>
    </lineage>
</organism>
<accession>A0A6H3F9S2</accession>
<protein>
    <submittedName>
        <fullName evidence="3">DUF4198 domain-containing protein</fullName>
    </submittedName>
</protein>
<feature type="chain" id="PRO_5026207625" evidence="2">
    <location>
        <begin position="17"/>
        <end position="342"/>
    </location>
</feature>
<dbReference type="RefSeq" id="WP_118230110.1">
    <property type="nucleotide sequence ID" value="NZ_JAQDZC010000022.1"/>
</dbReference>
<dbReference type="InterPro" id="IPR019613">
    <property type="entry name" value="DUF4198"/>
</dbReference>
<evidence type="ECO:0000256" key="2">
    <source>
        <dbReference type="SAM" id="SignalP"/>
    </source>
</evidence>
<dbReference type="EMBL" id="SIXC01000009">
    <property type="protein sequence ID" value="TBH79317.1"/>
    <property type="molecule type" value="Genomic_DNA"/>
</dbReference>
<feature type="region of interest" description="Disordered" evidence="1">
    <location>
        <begin position="27"/>
        <end position="104"/>
    </location>
</feature>
<evidence type="ECO:0000313" key="4">
    <source>
        <dbReference type="Proteomes" id="UP000292919"/>
    </source>
</evidence>
<dbReference type="AlphaFoldDB" id="A0A6H3F9S2"/>
<feature type="compositionally biased region" description="Low complexity" evidence="1">
    <location>
        <begin position="79"/>
        <end position="104"/>
    </location>
</feature>